<feature type="chain" id="PRO_5032287146" evidence="2">
    <location>
        <begin position="24"/>
        <end position="202"/>
    </location>
</feature>
<dbReference type="RefSeq" id="WP_178932479.1">
    <property type="nucleotide sequence ID" value="NZ_JACBAZ010000003.1"/>
</dbReference>
<keyword evidence="1" id="KW-1133">Transmembrane helix</keyword>
<dbReference type="Proteomes" id="UP000557872">
    <property type="component" value="Unassembled WGS sequence"/>
</dbReference>
<keyword evidence="1" id="KW-0812">Transmembrane</keyword>
<evidence type="ECO:0000313" key="3">
    <source>
        <dbReference type="EMBL" id="NWK55941.1"/>
    </source>
</evidence>
<keyword evidence="2" id="KW-0732">Signal</keyword>
<feature type="signal peptide" evidence="2">
    <location>
        <begin position="1"/>
        <end position="23"/>
    </location>
</feature>
<dbReference type="SUPFAM" id="SSF48452">
    <property type="entry name" value="TPR-like"/>
    <property type="match status" value="1"/>
</dbReference>
<accession>A0A851GJ98</accession>
<evidence type="ECO:0000256" key="1">
    <source>
        <dbReference type="SAM" id="Phobius"/>
    </source>
</evidence>
<dbReference type="Pfam" id="PF13174">
    <property type="entry name" value="TPR_6"/>
    <property type="match status" value="1"/>
</dbReference>
<feature type="transmembrane region" description="Helical" evidence="1">
    <location>
        <begin position="36"/>
        <end position="55"/>
    </location>
</feature>
<keyword evidence="4" id="KW-1185">Reference proteome</keyword>
<reference evidence="3 4" key="1">
    <citation type="submission" date="2020-07" db="EMBL/GenBank/DDBJ databases">
        <title>Roseicoccus Jingziensis gen. nov., sp. nov., isolated from coastal seawater.</title>
        <authorList>
            <person name="Feng X."/>
        </authorList>
    </citation>
    <scope>NUCLEOTIDE SEQUENCE [LARGE SCALE GENOMIC DNA]</scope>
    <source>
        <strain evidence="3 4">N1E253</strain>
    </source>
</reference>
<name>A0A851GJ98_9BACT</name>
<protein>
    <submittedName>
        <fullName evidence="3">Tetratricopeptide repeat protein</fullName>
    </submittedName>
</protein>
<comment type="caution">
    <text evidence="3">The sequence shown here is derived from an EMBL/GenBank/DDBJ whole genome shotgun (WGS) entry which is preliminary data.</text>
</comment>
<proteinExistence type="predicted"/>
<evidence type="ECO:0000313" key="4">
    <source>
        <dbReference type="Proteomes" id="UP000557872"/>
    </source>
</evidence>
<dbReference type="AlphaFoldDB" id="A0A851GJ98"/>
<dbReference type="InterPro" id="IPR011990">
    <property type="entry name" value="TPR-like_helical_dom_sf"/>
</dbReference>
<dbReference type="InterPro" id="IPR019734">
    <property type="entry name" value="TPR_rpt"/>
</dbReference>
<evidence type="ECO:0000256" key="2">
    <source>
        <dbReference type="SAM" id="SignalP"/>
    </source>
</evidence>
<gene>
    <name evidence="3" type="ORF">HW115_09980</name>
</gene>
<sequence>MTKKILHVIVFLAVAAIVSSAFLGEGDDDVKAMGQLPALMLAAVYLGVMFVTYILPALTDRATTAVLDSGEIVEKDPLHDARAAYARGDYEEAMEVYRSVTSDDPYNRLPWVEIAKIQHDNLEDPDASIETLREALESHEWPVNDAAYFMGRLSEIYLEDKNDQEACITILNQMIELFPETRHSANATHKLNEIMRANEAQA</sequence>
<dbReference type="Gene3D" id="1.25.40.10">
    <property type="entry name" value="Tetratricopeptide repeat domain"/>
    <property type="match status" value="1"/>
</dbReference>
<organism evidence="3 4">
    <name type="scientific">Oceaniferula marina</name>
    <dbReference type="NCBI Taxonomy" id="2748318"/>
    <lineage>
        <taxon>Bacteria</taxon>
        <taxon>Pseudomonadati</taxon>
        <taxon>Verrucomicrobiota</taxon>
        <taxon>Verrucomicrobiia</taxon>
        <taxon>Verrucomicrobiales</taxon>
        <taxon>Verrucomicrobiaceae</taxon>
        <taxon>Oceaniferula</taxon>
    </lineage>
</organism>
<keyword evidence="1" id="KW-0472">Membrane</keyword>
<dbReference type="EMBL" id="JACBAZ010000003">
    <property type="protein sequence ID" value="NWK55941.1"/>
    <property type="molecule type" value="Genomic_DNA"/>
</dbReference>